<reference evidence="1" key="1">
    <citation type="journal article" date="2015" name="Nature">
        <title>Complex archaea that bridge the gap between prokaryotes and eukaryotes.</title>
        <authorList>
            <person name="Spang A."/>
            <person name="Saw J.H."/>
            <person name="Jorgensen S.L."/>
            <person name="Zaremba-Niedzwiedzka K."/>
            <person name="Martijn J."/>
            <person name="Lind A.E."/>
            <person name="van Eijk R."/>
            <person name="Schleper C."/>
            <person name="Guy L."/>
            <person name="Ettema T.J."/>
        </authorList>
    </citation>
    <scope>NUCLEOTIDE SEQUENCE</scope>
</reference>
<protein>
    <submittedName>
        <fullName evidence="1">Uncharacterized protein</fullName>
    </submittedName>
</protein>
<organism evidence="1">
    <name type="scientific">marine sediment metagenome</name>
    <dbReference type="NCBI Taxonomy" id="412755"/>
    <lineage>
        <taxon>unclassified sequences</taxon>
        <taxon>metagenomes</taxon>
        <taxon>ecological metagenomes</taxon>
    </lineage>
</organism>
<proteinExistence type="predicted"/>
<accession>A0A0F9P824</accession>
<dbReference type="AlphaFoldDB" id="A0A0F9P824"/>
<sequence length="61" mass="7109">MDKVTLHMLGYLDEKQWLAALDSAPGLHSRQRVKDLAEEVYIHYNLSWSKKAIEKLDLPKD</sequence>
<dbReference type="EMBL" id="LAZR01006797">
    <property type="protein sequence ID" value="KKM89582.1"/>
    <property type="molecule type" value="Genomic_DNA"/>
</dbReference>
<evidence type="ECO:0000313" key="1">
    <source>
        <dbReference type="EMBL" id="KKM89582.1"/>
    </source>
</evidence>
<gene>
    <name evidence="1" type="ORF">LCGC14_1247180</name>
</gene>
<comment type="caution">
    <text evidence="1">The sequence shown here is derived from an EMBL/GenBank/DDBJ whole genome shotgun (WGS) entry which is preliminary data.</text>
</comment>
<name>A0A0F9P824_9ZZZZ</name>